<name>A0A1M4TNC6_9BACT</name>
<dbReference type="Gene3D" id="2.60.40.1120">
    <property type="entry name" value="Carboxypeptidase-like, regulatory domain"/>
    <property type="match status" value="1"/>
</dbReference>
<dbReference type="InterPro" id="IPR036942">
    <property type="entry name" value="Beta-barrel_TonB_sf"/>
</dbReference>
<evidence type="ECO:0000256" key="9">
    <source>
        <dbReference type="RuleBase" id="RU003357"/>
    </source>
</evidence>
<organism evidence="12 13">
    <name type="scientific">Fodinibius roseus</name>
    <dbReference type="NCBI Taxonomy" id="1194090"/>
    <lineage>
        <taxon>Bacteria</taxon>
        <taxon>Pseudomonadati</taxon>
        <taxon>Balneolota</taxon>
        <taxon>Balneolia</taxon>
        <taxon>Balneolales</taxon>
        <taxon>Balneolaceae</taxon>
        <taxon>Fodinibius</taxon>
    </lineage>
</organism>
<evidence type="ECO:0000256" key="1">
    <source>
        <dbReference type="ARBA" id="ARBA00004571"/>
    </source>
</evidence>
<dbReference type="NCBIfam" id="TIGR04056">
    <property type="entry name" value="OMP_RagA_SusC"/>
    <property type="match status" value="1"/>
</dbReference>
<sequence>MNNIKSNPNLTMRYTIMKRMILLIAGWCLMGQFSLHAQDIENVLTMKEQIKKYENTLSLEESLRLLENKYDVTFFYKSMLVEDKVIPKKITEAKDFQTALTELARFLKIEYEQVGPRSFHLSSPELLPVPAKKVQETIRGTVTDVRTGETLPGVNVIVKGTPSTGTATNLDGSYELTVESLQDTLRFSFVGFATQEVPINGRTVIDIALESQMVAGDEMIVVGYGSVQRSDLTGSVQRISGETFESQGVTNVSDMLAGTIAGFNANQQTGAAGGSSMEIRGRNSLTAGTNPMIVVDGNIFNGSLRDINPNDVESIDVLKDASSAAIYGAQAASGVILITTKRGTEGKPTINFTTRIGRTDVRTDRYAPKNADEYVQFRQDYYRNQLDSPPYEYYSHPENLPEGVTIDDWRNLASGTPNEDNLTEWMNRMNFFAVEQEGYREGREINWYDKTMPGGMQLEGDISISGGSENSQYYWSIGYIDNEGMIAGDQFSALRTRLNLDFQITDWLTAGTNLQYSDRDESAVPASLSEMYQVSPFGRMYRDDGSLEWWPGEQRTAINPLINTLGQDRSRKLSNLFGSLYAEVSLPFGITHEVSFQPRIQNVRELNYWSPETLIGGNSYTGGRATRMDHDSFEWMLDNLLKWNRDFGVHSFDVTLLHSAEKFLTWQNDLSNNTFSPSPALGYSGLDYGNNAALSVNDTQVTGDAMMGRLNYTLMDRYLFTASVRRDGYSAFGQENPRAVFPAGAFAWRISEEDFFNIDLINDLKIRLSYGVNGNRSIGAYSSLARLASNRYSNGSTINVGVYTNSLSNPGLRWEETESYNMGLDIALLEDRINLSLDYYDMTTTNLLVNRTLPISTGFNNITDNIGELANRGFEMTVHTNNYTSSDISWRSSLNFSLNRNEITQLFGDTGTYTLVGEEYEGELPDYTNEWFPGRAVDVIWDYERIGIWQEEEVDAAAEYNQIPGDIKVRDLDGNQLYEEDYDKQFIGHTEPRYRIGLRNEVDFLGNFSASVFVRADLGHKAEFEGPGFGGSSTHERHSIEPYPYWTKENRSNEYPSLHHNPNDFAGGYTFWKDASFVRVQDVSLSYNLPSSIAQQVDLQSVRIFGSVRNLATFTNWPGWDPESLNSPMPRTFSLGLNVSL</sequence>
<dbReference type="Pfam" id="PF00593">
    <property type="entry name" value="TonB_dep_Rec_b-barrel"/>
    <property type="match status" value="1"/>
</dbReference>
<keyword evidence="6 8" id="KW-0472">Membrane</keyword>
<evidence type="ECO:0000256" key="4">
    <source>
        <dbReference type="ARBA" id="ARBA00022692"/>
    </source>
</evidence>
<reference evidence="12 13" key="1">
    <citation type="submission" date="2016-11" db="EMBL/GenBank/DDBJ databases">
        <authorList>
            <person name="Jaros S."/>
            <person name="Januszkiewicz K."/>
            <person name="Wedrychowicz H."/>
        </authorList>
    </citation>
    <scope>NUCLEOTIDE SEQUENCE [LARGE SCALE GENOMIC DNA]</scope>
    <source>
        <strain evidence="12 13">DSM 21986</strain>
    </source>
</reference>
<comment type="subcellular location">
    <subcellularLocation>
        <location evidence="1 8">Cell outer membrane</location>
        <topology evidence="1 8">Multi-pass membrane protein</topology>
    </subcellularLocation>
</comment>
<proteinExistence type="inferred from homology"/>
<keyword evidence="2 8" id="KW-0813">Transport</keyword>
<keyword evidence="7 8" id="KW-0998">Cell outer membrane</keyword>
<evidence type="ECO:0000256" key="3">
    <source>
        <dbReference type="ARBA" id="ARBA00022452"/>
    </source>
</evidence>
<keyword evidence="5 9" id="KW-0798">TonB box</keyword>
<gene>
    <name evidence="12" type="ORF">SAMN05443144_101339</name>
</gene>
<keyword evidence="3 8" id="KW-1134">Transmembrane beta strand</keyword>
<dbReference type="InterPro" id="IPR039426">
    <property type="entry name" value="TonB-dep_rcpt-like"/>
</dbReference>
<evidence type="ECO:0000256" key="2">
    <source>
        <dbReference type="ARBA" id="ARBA00022448"/>
    </source>
</evidence>
<dbReference type="SUPFAM" id="SSF49464">
    <property type="entry name" value="Carboxypeptidase regulatory domain-like"/>
    <property type="match status" value="1"/>
</dbReference>
<evidence type="ECO:0000259" key="10">
    <source>
        <dbReference type="Pfam" id="PF00593"/>
    </source>
</evidence>
<feature type="domain" description="TonB-dependent receptor-like beta-barrel" evidence="10">
    <location>
        <begin position="617"/>
        <end position="1111"/>
    </location>
</feature>
<dbReference type="Pfam" id="PF13715">
    <property type="entry name" value="CarbopepD_reg_2"/>
    <property type="match status" value="1"/>
</dbReference>
<dbReference type="Pfam" id="PF07715">
    <property type="entry name" value="Plug"/>
    <property type="match status" value="1"/>
</dbReference>
<evidence type="ECO:0000256" key="5">
    <source>
        <dbReference type="ARBA" id="ARBA00023077"/>
    </source>
</evidence>
<dbReference type="EMBL" id="FQUS01000001">
    <property type="protein sequence ID" value="SHE45895.1"/>
    <property type="molecule type" value="Genomic_DNA"/>
</dbReference>
<accession>A0A1M4TNC6</accession>
<dbReference type="InterPro" id="IPR023997">
    <property type="entry name" value="TonB-dep_OMP_SusC/RagA_CS"/>
</dbReference>
<dbReference type="PROSITE" id="PS52016">
    <property type="entry name" value="TONB_DEPENDENT_REC_3"/>
    <property type="match status" value="1"/>
</dbReference>
<dbReference type="Gene3D" id="2.170.130.10">
    <property type="entry name" value="TonB-dependent receptor, plug domain"/>
    <property type="match status" value="1"/>
</dbReference>
<dbReference type="InterPro" id="IPR037066">
    <property type="entry name" value="Plug_dom_sf"/>
</dbReference>
<evidence type="ECO:0000313" key="12">
    <source>
        <dbReference type="EMBL" id="SHE45895.1"/>
    </source>
</evidence>
<dbReference type="Gene3D" id="2.40.170.20">
    <property type="entry name" value="TonB-dependent receptor, beta-barrel domain"/>
    <property type="match status" value="1"/>
</dbReference>
<protein>
    <submittedName>
        <fullName evidence="12">TonB-linked outer membrane protein, SusC/RagA family</fullName>
    </submittedName>
</protein>
<evidence type="ECO:0000256" key="8">
    <source>
        <dbReference type="PROSITE-ProRule" id="PRU01360"/>
    </source>
</evidence>
<evidence type="ECO:0000259" key="11">
    <source>
        <dbReference type="Pfam" id="PF07715"/>
    </source>
</evidence>
<dbReference type="InterPro" id="IPR008969">
    <property type="entry name" value="CarboxyPept-like_regulatory"/>
</dbReference>
<dbReference type="AlphaFoldDB" id="A0A1M4TNC6"/>
<keyword evidence="4 8" id="KW-0812">Transmembrane</keyword>
<dbReference type="SUPFAM" id="SSF56935">
    <property type="entry name" value="Porins"/>
    <property type="match status" value="1"/>
</dbReference>
<evidence type="ECO:0000313" key="13">
    <source>
        <dbReference type="Proteomes" id="UP000184041"/>
    </source>
</evidence>
<keyword evidence="13" id="KW-1185">Reference proteome</keyword>
<dbReference type="STRING" id="1194090.SAMN05443144_101339"/>
<evidence type="ECO:0000256" key="6">
    <source>
        <dbReference type="ARBA" id="ARBA00023136"/>
    </source>
</evidence>
<dbReference type="NCBIfam" id="TIGR04057">
    <property type="entry name" value="SusC_RagA_signa"/>
    <property type="match status" value="1"/>
</dbReference>
<dbReference type="InterPro" id="IPR000531">
    <property type="entry name" value="Beta-barrel_TonB"/>
</dbReference>
<dbReference type="GO" id="GO:0009279">
    <property type="term" value="C:cell outer membrane"/>
    <property type="evidence" value="ECO:0007669"/>
    <property type="project" value="UniProtKB-SubCell"/>
</dbReference>
<comment type="similarity">
    <text evidence="8 9">Belongs to the TonB-dependent receptor family.</text>
</comment>
<dbReference type="InterPro" id="IPR012910">
    <property type="entry name" value="Plug_dom"/>
</dbReference>
<dbReference type="Proteomes" id="UP000184041">
    <property type="component" value="Unassembled WGS sequence"/>
</dbReference>
<dbReference type="InterPro" id="IPR023996">
    <property type="entry name" value="TonB-dep_OMP_SusC/RagA"/>
</dbReference>
<feature type="domain" description="TonB-dependent receptor plug" evidence="11">
    <location>
        <begin position="230"/>
        <end position="335"/>
    </location>
</feature>
<evidence type="ECO:0000256" key="7">
    <source>
        <dbReference type="ARBA" id="ARBA00023237"/>
    </source>
</evidence>